<feature type="transmembrane region" description="Helical" evidence="1">
    <location>
        <begin position="65"/>
        <end position="85"/>
    </location>
</feature>
<evidence type="ECO:0000313" key="2">
    <source>
        <dbReference type="EMBL" id="RFS19451.1"/>
    </source>
</evidence>
<dbReference type="RefSeq" id="WP_116978105.1">
    <property type="nucleotide sequence ID" value="NZ_QPMM01000013.1"/>
</dbReference>
<dbReference type="OrthoDB" id="795301at2"/>
<keyword evidence="1" id="KW-1133">Transmembrane helix</keyword>
<sequence length="197" mass="23056">MSAEDKFYQLWQSKKVIAAPSKDILMRNATSVKRGLRNQLIRTIISIVAGAAIIINKLMTTAPTMITTWIGVAMLFIGMILYIIYSTGLIKILNPAINLPVFEYIQHMQRIREKQRFVQFNIFKVYFLMLSLGFCLYTIEFTRRFSNTVQILIYTVLLCWIFISWFFIEKKRIKKQETVISDVIENFQSLSDEKSDK</sequence>
<keyword evidence="3" id="KW-1185">Reference proteome</keyword>
<evidence type="ECO:0000256" key="1">
    <source>
        <dbReference type="SAM" id="Phobius"/>
    </source>
</evidence>
<proteinExistence type="predicted"/>
<reference evidence="2 3" key="1">
    <citation type="submission" date="2018-07" db="EMBL/GenBank/DDBJ databases">
        <title>Chitinophaga K2CV101002-2 sp. nov., isolated from a monsoon evergreen broad-leaved forest soil.</title>
        <authorList>
            <person name="Lv Y."/>
        </authorList>
    </citation>
    <scope>NUCLEOTIDE SEQUENCE [LARGE SCALE GENOMIC DNA]</scope>
    <source>
        <strain evidence="2 3">GDMCC 1.1288</strain>
    </source>
</reference>
<evidence type="ECO:0000313" key="3">
    <source>
        <dbReference type="Proteomes" id="UP000260644"/>
    </source>
</evidence>
<organism evidence="2 3">
    <name type="scientific">Chitinophaga silvatica</name>
    <dbReference type="NCBI Taxonomy" id="2282649"/>
    <lineage>
        <taxon>Bacteria</taxon>
        <taxon>Pseudomonadati</taxon>
        <taxon>Bacteroidota</taxon>
        <taxon>Chitinophagia</taxon>
        <taxon>Chitinophagales</taxon>
        <taxon>Chitinophagaceae</taxon>
        <taxon>Chitinophaga</taxon>
    </lineage>
</organism>
<feature type="transmembrane region" description="Helical" evidence="1">
    <location>
        <begin position="151"/>
        <end position="168"/>
    </location>
</feature>
<feature type="transmembrane region" description="Helical" evidence="1">
    <location>
        <begin position="40"/>
        <end position="59"/>
    </location>
</feature>
<dbReference type="EMBL" id="QPMM01000013">
    <property type="protein sequence ID" value="RFS19451.1"/>
    <property type="molecule type" value="Genomic_DNA"/>
</dbReference>
<gene>
    <name evidence="2" type="ORF">DVR12_22715</name>
</gene>
<name>A0A3E1Y452_9BACT</name>
<keyword evidence="1" id="KW-0812">Transmembrane</keyword>
<protein>
    <submittedName>
        <fullName evidence="2">Uncharacterized protein</fullName>
    </submittedName>
</protein>
<feature type="transmembrane region" description="Helical" evidence="1">
    <location>
        <begin position="117"/>
        <end position="139"/>
    </location>
</feature>
<keyword evidence="1" id="KW-0472">Membrane</keyword>
<dbReference type="Proteomes" id="UP000260644">
    <property type="component" value="Unassembled WGS sequence"/>
</dbReference>
<dbReference type="AlphaFoldDB" id="A0A3E1Y452"/>
<comment type="caution">
    <text evidence="2">The sequence shown here is derived from an EMBL/GenBank/DDBJ whole genome shotgun (WGS) entry which is preliminary data.</text>
</comment>
<accession>A0A3E1Y452</accession>